<reference evidence="2 3" key="1">
    <citation type="journal article" date="2016" name="Mol. Biol. Evol.">
        <title>Comparative Genomics of Early-Diverging Mushroom-Forming Fungi Provides Insights into the Origins of Lignocellulose Decay Capabilities.</title>
        <authorList>
            <person name="Nagy L.G."/>
            <person name="Riley R."/>
            <person name="Tritt A."/>
            <person name="Adam C."/>
            <person name="Daum C."/>
            <person name="Floudas D."/>
            <person name="Sun H."/>
            <person name="Yadav J.S."/>
            <person name="Pangilinan J."/>
            <person name="Larsson K.H."/>
            <person name="Matsuura K."/>
            <person name="Barry K."/>
            <person name="Labutti K."/>
            <person name="Kuo R."/>
            <person name="Ohm R.A."/>
            <person name="Bhattacharya S.S."/>
            <person name="Shirouzu T."/>
            <person name="Yoshinaga Y."/>
            <person name="Martin F.M."/>
            <person name="Grigoriev I.V."/>
            <person name="Hibbett D.S."/>
        </authorList>
    </citation>
    <scope>NUCLEOTIDE SEQUENCE [LARGE SCALE GENOMIC DNA]</scope>
    <source>
        <strain evidence="2 3">HHB12733</strain>
    </source>
</reference>
<feature type="compositionally biased region" description="Low complexity" evidence="1">
    <location>
        <begin position="95"/>
        <end position="126"/>
    </location>
</feature>
<protein>
    <recommendedName>
        <fullName evidence="4">Peroxin-3</fullName>
    </recommendedName>
</protein>
<dbReference type="InterPro" id="IPR006966">
    <property type="entry name" value="Peroxin-3"/>
</dbReference>
<evidence type="ECO:0000256" key="1">
    <source>
        <dbReference type="SAM" id="MobiDB-lite"/>
    </source>
</evidence>
<dbReference type="GO" id="GO:0030674">
    <property type="term" value="F:protein-macromolecule adaptor activity"/>
    <property type="evidence" value="ECO:0007669"/>
    <property type="project" value="TreeGrafter"/>
</dbReference>
<dbReference type="EMBL" id="KV423935">
    <property type="protein sequence ID" value="KZT59967.1"/>
    <property type="molecule type" value="Genomic_DNA"/>
</dbReference>
<name>A0A165I059_9BASI</name>
<evidence type="ECO:0000313" key="2">
    <source>
        <dbReference type="EMBL" id="KZT59967.1"/>
    </source>
</evidence>
<dbReference type="InParanoid" id="A0A165I059"/>
<dbReference type="STRING" id="1353952.A0A165I059"/>
<dbReference type="GO" id="GO:0045046">
    <property type="term" value="P:protein import into peroxisome membrane"/>
    <property type="evidence" value="ECO:0007669"/>
    <property type="project" value="TreeGrafter"/>
</dbReference>
<sequence length="577" mass="63466">MFTRVKNFVYERRYALGTVAGVAAGVYVVKEYVSERIAELREGLMEDMEAKNNLRRRFEQNQEDCAFTVEALLPTFAADILREMDVERISQQLSSLRDSSRLSLESSTSSIEPSSIGPSSQGSPTSPAVPPERGRPRDPQPSVDTTIISPVMPVLSGETPATEHPPAHMGASVASVATTGTTGTVESAESWVQQFEAERLGAPGRPVIGPRNSSLSTRGTSPPYSASTHESGEEGSVMTGSMISTGGSEGDVSGVFVPSVQVESSDEASGTESRPPVRKSKAQLWNEMKILTFTRLLTIIYTTSLLTLLSRVQLNILGRQKYVDHVLQLEAEQRATGHDPVMELLYAWVYGDEARLWPEQWEKEGIDREWMTTELERRYLTFSWWLLHVGWKEVGERVRKAVEAVFEPVSPRQRLRPEEVERLVEEVRKRVEFEADDRTKRVNFVSILLPSTTADASYVLAQNGLSPPELEPSLQHLLTETASLLSTPEVDGVLGECFDSATRASFSALEPGLRSADAGKGGGEGARLASVLPVVSKWAREEVFVTPNLFVQGINEVRELEGVAAIIWAACEDSVAR</sequence>
<dbReference type="Proteomes" id="UP000076842">
    <property type="component" value="Unassembled WGS sequence"/>
</dbReference>
<evidence type="ECO:0008006" key="4">
    <source>
        <dbReference type="Google" id="ProtNLM"/>
    </source>
</evidence>
<dbReference type="PANTHER" id="PTHR28080">
    <property type="entry name" value="PEROXISOMAL BIOGENESIS FACTOR 3"/>
    <property type="match status" value="1"/>
</dbReference>
<gene>
    <name evidence="2" type="ORF">CALCODRAFT_481055</name>
</gene>
<organism evidence="2 3">
    <name type="scientific">Calocera cornea HHB12733</name>
    <dbReference type="NCBI Taxonomy" id="1353952"/>
    <lineage>
        <taxon>Eukaryota</taxon>
        <taxon>Fungi</taxon>
        <taxon>Dikarya</taxon>
        <taxon>Basidiomycota</taxon>
        <taxon>Agaricomycotina</taxon>
        <taxon>Dacrymycetes</taxon>
        <taxon>Dacrymycetales</taxon>
        <taxon>Dacrymycetaceae</taxon>
        <taxon>Calocera</taxon>
    </lineage>
</organism>
<dbReference type="Pfam" id="PF04882">
    <property type="entry name" value="Peroxin-3"/>
    <property type="match status" value="1"/>
</dbReference>
<dbReference type="AlphaFoldDB" id="A0A165I059"/>
<feature type="compositionally biased region" description="Polar residues" evidence="1">
    <location>
        <begin position="211"/>
        <end position="229"/>
    </location>
</feature>
<proteinExistence type="predicted"/>
<dbReference type="OrthoDB" id="45930at2759"/>
<feature type="region of interest" description="Disordered" evidence="1">
    <location>
        <begin position="202"/>
        <end position="250"/>
    </location>
</feature>
<evidence type="ECO:0000313" key="3">
    <source>
        <dbReference type="Proteomes" id="UP000076842"/>
    </source>
</evidence>
<dbReference type="PANTHER" id="PTHR28080:SF1">
    <property type="entry name" value="PEROXISOMAL BIOGENESIS FACTOR 3"/>
    <property type="match status" value="1"/>
</dbReference>
<accession>A0A165I059</accession>
<dbReference type="GO" id="GO:0005778">
    <property type="term" value="C:peroxisomal membrane"/>
    <property type="evidence" value="ECO:0007669"/>
    <property type="project" value="InterPro"/>
</dbReference>
<keyword evidence="3" id="KW-1185">Reference proteome</keyword>
<feature type="region of interest" description="Disordered" evidence="1">
    <location>
        <begin position="95"/>
        <end position="148"/>
    </location>
</feature>